<dbReference type="Gene3D" id="3.40.190.10">
    <property type="entry name" value="Periplasmic binding protein-like II"/>
    <property type="match status" value="2"/>
</dbReference>
<dbReference type="PANTHER" id="PTHR43649:SF30">
    <property type="entry name" value="ABC TRANSPORTER SUBSTRATE-BINDING PROTEIN"/>
    <property type="match status" value="1"/>
</dbReference>
<protein>
    <submittedName>
        <fullName evidence="1">Sugar ABC transporter substrate-binding protein</fullName>
    </submittedName>
</protein>
<proteinExistence type="predicted"/>
<gene>
    <name evidence="1" type="ORF">GCM10023320_70660</name>
</gene>
<dbReference type="Proteomes" id="UP001500804">
    <property type="component" value="Unassembled WGS sequence"/>
</dbReference>
<dbReference type="InterPro" id="IPR006059">
    <property type="entry name" value="SBP"/>
</dbReference>
<dbReference type="EMBL" id="BAABJO010000038">
    <property type="protein sequence ID" value="GAA5137631.1"/>
    <property type="molecule type" value="Genomic_DNA"/>
</dbReference>
<reference evidence="2" key="1">
    <citation type="journal article" date="2019" name="Int. J. Syst. Evol. Microbiol.">
        <title>The Global Catalogue of Microorganisms (GCM) 10K type strain sequencing project: providing services to taxonomists for standard genome sequencing and annotation.</title>
        <authorList>
            <consortium name="The Broad Institute Genomics Platform"/>
            <consortium name="The Broad Institute Genome Sequencing Center for Infectious Disease"/>
            <person name="Wu L."/>
            <person name="Ma J."/>
        </authorList>
    </citation>
    <scope>NUCLEOTIDE SEQUENCE [LARGE SCALE GENOMIC DNA]</scope>
    <source>
        <strain evidence="2">JCM 18302</strain>
    </source>
</reference>
<keyword evidence="2" id="KW-1185">Reference proteome</keyword>
<sequence length="414" mass="43919">MRIRGRTAAFIGVTAAMVLGVAATIAYSVGTGRDPSRTVTWWVPNWDEPVATELVQEFEAQNPDLSVEMVETTSDTMANKISVALDSGDPPDVITELASRTRTYIAKGSLADLSDLYGPDIPRSDFIPGALDAVTNDTGTYAVPYRWDCVALIYNKDLFAAAGIAGPPTTWAELVADARKLTSGDVTATAWPMSGAAEDLVRRYLGFALSAGARVENGVPRLDLASSQAALEIVGGSVAEGWASRSSLEVDNTEVRELFINGRIAMYLGGVFDVQQQLDAGMNVGTALTPGPDGPGLQAADGWGYLVPAEAKNPAGARRLVEFLARPANMARLTITYPARISAGGAPQFHDQYRQPHYEQLAEHSVPPPNDPAWVAMNPFVYSTIQAVALGRTTPAAGARAIQAESDRLLGPTG</sequence>
<evidence type="ECO:0000313" key="1">
    <source>
        <dbReference type="EMBL" id="GAA5137631.1"/>
    </source>
</evidence>
<comment type="caution">
    <text evidence="1">The sequence shown here is derived from an EMBL/GenBank/DDBJ whole genome shotgun (WGS) entry which is preliminary data.</text>
</comment>
<name>A0ABP9P2L7_9PSEU</name>
<dbReference type="SUPFAM" id="SSF53850">
    <property type="entry name" value="Periplasmic binding protein-like II"/>
    <property type="match status" value="1"/>
</dbReference>
<dbReference type="InterPro" id="IPR050490">
    <property type="entry name" value="Bact_solute-bd_prot1"/>
</dbReference>
<dbReference type="RefSeq" id="WP_345611256.1">
    <property type="nucleotide sequence ID" value="NZ_BAABJO010000038.1"/>
</dbReference>
<dbReference type="CDD" id="cd13585">
    <property type="entry name" value="PBP2_TMBP_like"/>
    <property type="match status" value="1"/>
</dbReference>
<accession>A0ABP9P2L7</accession>
<organism evidence="1 2">
    <name type="scientific">Pseudonocardia adelaidensis</name>
    <dbReference type="NCBI Taxonomy" id="648754"/>
    <lineage>
        <taxon>Bacteria</taxon>
        <taxon>Bacillati</taxon>
        <taxon>Actinomycetota</taxon>
        <taxon>Actinomycetes</taxon>
        <taxon>Pseudonocardiales</taxon>
        <taxon>Pseudonocardiaceae</taxon>
        <taxon>Pseudonocardia</taxon>
    </lineage>
</organism>
<dbReference type="PANTHER" id="PTHR43649">
    <property type="entry name" value="ARABINOSE-BINDING PROTEIN-RELATED"/>
    <property type="match status" value="1"/>
</dbReference>
<evidence type="ECO:0000313" key="2">
    <source>
        <dbReference type="Proteomes" id="UP001500804"/>
    </source>
</evidence>
<dbReference type="Pfam" id="PF01547">
    <property type="entry name" value="SBP_bac_1"/>
    <property type="match status" value="1"/>
</dbReference>